<evidence type="ECO:0000259" key="1">
    <source>
        <dbReference type="SMART" id="SM00849"/>
    </source>
</evidence>
<dbReference type="AlphaFoldDB" id="A0A3B0RKW2"/>
<reference evidence="2" key="1">
    <citation type="submission" date="2018-06" db="EMBL/GenBank/DDBJ databases">
        <authorList>
            <person name="Zhirakovskaya E."/>
        </authorList>
    </citation>
    <scope>NUCLEOTIDE SEQUENCE</scope>
</reference>
<dbReference type="InterPro" id="IPR050662">
    <property type="entry name" value="Sec-metab_biosynth-thioest"/>
</dbReference>
<organism evidence="2">
    <name type="scientific">hydrothermal vent metagenome</name>
    <dbReference type="NCBI Taxonomy" id="652676"/>
    <lineage>
        <taxon>unclassified sequences</taxon>
        <taxon>metagenomes</taxon>
        <taxon>ecological metagenomes</taxon>
    </lineage>
</organism>
<protein>
    <submittedName>
        <fullName evidence="2">MBL-fold metallo-hydrolase superfamily</fullName>
    </submittedName>
</protein>
<gene>
    <name evidence="2" type="ORF">MNBD_ALPHA02-725</name>
</gene>
<dbReference type="Pfam" id="PF00753">
    <property type="entry name" value="Lactamase_B"/>
    <property type="match status" value="1"/>
</dbReference>
<accession>A0A3B0RKW2</accession>
<dbReference type="Pfam" id="PF17778">
    <property type="entry name" value="WHD_BLACT"/>
    <property type="match status" value="1"/>
</dbReference>
<dbReference type="InterPro" id="IPR036866">
    <property type="entry name" value="RibonucZ/Hydroxyglut_hydro"/>
</dbReference>
<dbReference type="CDD" id="cd16278">
    <property type="entry name" value="metallo-hydrolase-like_MBL-fold"/>
    <property type="match status" value="1"/>
</dbReference>
<dbReference type="InterPro" id="IPR036388">
    <property type="entry name" value="WH-like_DNA-bd_sf"/>
</dbReference>
<dbReference type="SUPFAM" id="SSF56281">
    <property type="entry name" value="Metallo-hydrolase/oxidoreductase"/>
    <property type="match status" value="1"/>
</dbReference>
<dbReference type="Gene3D" id="1.10.10.10">
    <property type="entry name" value="Winged helix-like DNA-binding domain superfamily/Winged helix DNA-binding domain"/>
    <property type="match status" value="1"/>
</dbReference>
<evidence type="ECO:0000313" key="2">
    <source>
        <dbReference type="EMBL" id="VAV94144.1"/>
    </source>
</evidence>
<dbReference type="SMART" id="SM00849">
    <property type="entry name" value="Lactamase_B"/>
    <property type="match status" value="1"/>
</dbReference>
<sequence length="306" mass="33421">MLKFNKNFSPQYGKIIEVTPLIRRLVAQNPSPFTFHGTGTYFVGETEGGAGRANGPVAIIDPGPAIVSHMHALEKFLETVEVSHILVTHNHVDHSPAAHPLKLITGADIYAFDVSGQADIDNHAEEGRDRAFTPDHILKDGDVIDGDGWTLDVVHTPGHLSNHLCFALREEKALFTGDHVMGWSTSVVSQPDGDMKDYLASLEKLLHRDDEIYYPTHGAPIKNPKPYVKALIDHRYQREDQILATIAGGATTIPQMVETIYSDIPTYLHPAAASSVLSHLIHMTNSGQVNCQGDVGKNGIFTLAAQ</sequence>
<dbReference type="InterPro" id="IPR041516">
    <property type="entry name" value="LACTB2_WH"/>
</dbReference>
<dbReference type="Gene3D" id="3.60.15.10">
    <property type="entry name" value="Ribonuclease Z/Hydroxyacylglutathione hydrolase-like"/>
    <property type="match status" value="1"/>
</dbReference>
<dbReference type="EMBL" id="UOED01000087">
    <property type="protein sequence ID" value="VAV94144.1"/>
    <property type="molecule type" value="Genomic_DNA"/>
</dbReference>
<dbReference type="InterPro" id="IPR001279">
    <property type="entry name" value="Metallo-B-lactamas"/>
</dbReference>
<proteinExistence type="predicted"/>
<dbReference type="PANTHER" id="PTHR23131:SF0">
    <property type="entry name" value="ENDORIBONUCLEASE LACTB2"/>
    <property type="match status" value="1"/>
</dbReference>
<dbReference type="GO" id="GO:0016787">
    <property type="term" value="F:hydrolase activity"/>
    <property type="evidence" value="ECO:0007669"/>
    <property type="project" value="UniProtKB-KW"/>
</dbReference>
<name>A0A3B0RKW2_9ZZZZ</name>
<dbReference type="PANTHER" id="PTHR23131">
    <property type="entry name" value="ENDORIBONUCLEASE LACTB2"/>
    <property type="match status" value="1"/>
</dbReference>
<feature type="domain" description="Metallo-beta-lactamase" evidence="1">
    <location>
        <begin position="37"/>
        <end position="217"/>
    </location>
</feature>
<keyword evidence="2" id="KW-0378">Hydrolase</keyword>